<dbReference type="Pfam" id="PF19300">
    <property type="entry name" value="BPD_transp_1_N"/>
    <property type="match status" value="1"/>
</dbReference>
<evidence type="ECO:0000259" key="8">
    <source>
        <dbReference type="PROSITE" id="PS50928"/>
    </source>
</evidence>
<accession>A0ABX1G6W6</accession>
<evidence type="ECO:0000313" key="10">
    <source>
        <dbReference type="Proteomes" id="UP000746595"/>
    </source>
</evidence>
<dbReference type="InterPro" id="IPR035906">
    <property type="entry name" value="MetI-like_sf"/>
</dbReference>
<proteinExistence type="inferred from homology"/>
<dbReference type="Proteomes" id="UP000746595">
    <property type="component" value="Unassembled WGS sequence"/>
</dbReference>
<feature type="transmembrane region" description="Helical" evidence="7">
    <location>
        <begin position="294"/>
        <end position="314"/>
    </location>
</feature>
<keyword evidence="2 7" id="KW-0813">Transport</keyword>
<evidence type="ECO:0000256" key="6">
    <source>
        <dbReference type="ARBA" id="ARBA00023136"/>
    </source>
</evidence>
<feature type="transmembrane region" description="Helical" evidence="7">
    <location>
        <begin position="192"/>
        <end position="211"/>
    </location>
</feature>
<evidence type="ECO:0000256" key="2">
    <source>
        <dbReference type="ARBA" id="ARBA00022448"/>
    </source>
</evidence>
<protein>
    <submittedName>
        <fullName evidence="9">ABC transporter permease</fullName>
    </submittedName>
</protein>
<keyword evidence="3" id="KW-1003">Cell membrane</keyword>
<feature type="transmembrane region" description="Helical" evidence="7">
    <location>
        <begin position="113"/>
        <end position="140"/>
    </location>
</feature>
<evidence type="ECO:0000256" key="3">
    <source>
        <dbReference type="ARBA" id="ARBA00022475"/>
    </source>
</evidence>
<evidence type="ECO:0000313" key="9">
    <source>
        <dbReference type="EMBL" id="NKG22011.1"/>
    </source>
</evidence>
<dbReference type="EMBL" id="JAAWVT010000008">
    <property type="protein sequence ID" value="NKG22011.1"/>
    <property type="molecule type" value="Genomic_DNA"/>
</dbReference>
<dbReference type="Gene3D" id="1.10.3720.10">
    <property type="entry name" value="MetI-like"/>
    <property type="match status" value="1"/>
</dbReference>
<feature type="transmembrane region" description="Helical" evidence="7">
    <location>
        <begin position="23"/>
        <end position="44"/>
    </location>
</feature>
<feature type="domain" description="ABC transmembrane type-1" evidence="8">
    <location>
        <begin position="114"/>
        <end position="311"/>
    </location>
</feature>
<organism evidence="9 10">
    <name type="scientific">Paeniglutamicibacter terrestris</name>
    <dbReference type="NCBI Taxonomy" id="2723403"/>
    <lineage>
        <taxon>Bacteria</taxon>
        <taxon>Bacillati</taxon>
        <taxon>Actinomycetota</taxon>
        <taxon>Actinomycetes</taxon>
        <taxon>Micrococcales</taxon>
        <taxon>Micrococcaceae</taxon>
        <taxon>Paeniglutamicibacter</taxon>
    </lineage>
</organism>
<dbReference type="PANTHER" id="PTHR43163:SF6">
    <property type="entry name" value="DIPEPTIDE TRANSPORT SYSTEM PERMEASE PROTEIN DPPB-RELATED"/>
    <property type="match status" value="1"/>
</dbReference>
<evidence type="ECO:0000256" key="1">
    <source>
        <dbReference type="ARBA" id="ARBA00004651"/>
    </source>
</evidence>
<comment type="similarity">
    <text evidence="7">Belongs to the binding-protein-dependent transport system permease family.</text>
</comment>
<name>A0ABX1G6W6_9MICC</name>
<keyword evidence="4 7" id="KW-0812">Transmembrane</keyword>
<gene>
    <name evidence="9" type="ORF">HED64_15025</name>
</gene>
<dbReference type="PROSITE" id="PS50928">
    <property type="entry name" value="ABC_TM1"/>
    <property type="match status" value="1"/>
</dbReference>
<dbReference type="InterPro" id="IPR045621">
    <property type="entry name" value="BPD_transp_1_N"/>
</dbReference>
<feature type="transmembrane region" description="Helical" evidence="7">
    <location>
        <begin position="250"/>
        <end position="274"/>
    </location>
</feature>
<sequence>MSSPRTWQRLSNVPVLTILLRRLIGLGAAVLLSSFAVFLVPFVAPGDPVRNLLRARMDAGAADEQTVQAYAEQFGLHDPLLVQFGRWLARFFTGDMGISYISGTPVIDQVLPAIGITLLIAGISILVAMAVSIVLGVIAATRAERWPDKLITSITHALIAIPEYAIAPLLVLLFAVKLALLPSAGFNSPAALVLPVFVLCLRPISFFTVAVRSGILQSLGSEHVLAARARGLSRTRALLRHVIPHGLLPLWTMTGVWFAGLLGGSVIIEVIFAIPGMGRLIFDAIINADIPVAQGGVVIVVICAVLVTSAVDLVQQFSDPNVRVGARHD</sequence>
<dbReference type="InterPro" id="IPR000515">
    <property type="entry name" value="MetI-like"/>
</dbReference>
<dbReference type="Pfam" id="PF00528">
    <property type="entry name" value="BPD_transp_1"/>
    <property type="match status" value="1"/>
</dbReference>
<dbReference type="SUPFAM" id="SSF161098">
    <property type="entry name" value="MetI-like"/>
    <property type="match status" value="1"/>
</dbReference>
<evidence type="ECO:0000256" key="4">
    <source>
        <dbReference type="ARBA" id="ARBA00022692"/>
    </source>
</evidence>
<comment type="caution">
    <text evidence="9">The sequence shown here is derived from an EMBL/GenBank/DDBJ whole genome shotgun (WGS) entry which is preliminary data.</text>
</comment>
<comment type="subcellular location">
    <subcellularLocation>
        <location evidence="1 7">Cell membrane</location>
        <topology evidence="1 7">Multi-pass membrane protein</topology>
    </subcellularLocation>
</comment>
<evidence type="ECO:0000256" key="5">
    <source>
        <dbReference type="ARBA" id="ARBA00022989"/>
    </source>
</evidence>
<evidence type="ECO:0000256" key="7">
    <source>
        <dbReference type="RuleBase" id="RU363032"/>
    </source>
</evidence>
<dbReference type="CDD" id="cd06261">
    <property type="entry name" value="TM_PBP2"/>
    <property type="match status" value="1"/>
</dbReference>
<dbReference type="PANTHER" id="PTHR43163">
    <property type="entry name" value="DIPEPTIDE TRANSPORT SYSTEM PERMEASE PROTEIN DPPB-RELATED"/>
    <property type="match status" value="1"/>
</dbReference>
<keyword evidence="6 7" id="KW-0472">Membrane</keyword>
<reference evidence="9 10" key="1">
    <citation type="submission" date="2020-04" db="EMBL/GenBank/DDBJ databases">
        <title>Paeniglutamicibacter sp. ANT13_2, a novel actinomycete isolated from sediment in Antarctica.</title>
        <authorList>
            <person name="Sakdapetsiri C."/>
            <person name="Pinyakong O."/>
        </authorList>
    </citation>
    <scope>NUCLEOTIDE SEQUENCE [LARGE SCALE GENOMIC DNA]</scope>
    <source>
        <strain evidence="9 10">ANT13_2</strain>
    </source>
</reference>
<feature type="transmembrane region" description="Helical" evidence="7">
    <location>
        <begin position="161"/>
        <end position="180"/>
    </location>
</feature>
<keyword evidence="10" id="KW-1185">Reference proteome</keyword>
<keyword evidence="5 7" id="KW-1133">Transmembrane helix</keyword>